<dbReference type="EMBL" id="CP042909">
    <property type="protein sequence ID" value="QJA05824.1"/>
    <property type="molecule type" value="Genomic_DNA"/>
</dbReference>
<reference evidence="1 2" key="1">
    <citation type="submission" date="2019-08" db="EMBL/GenBank/DDBJ databases">
        <title>Complete genome sequence of Thermosulfurimonas marina SU872T, an anaerobic thermophilic chemolithoautotrophic bacterium isolated from a shallow marine hydrothermal vent.</title>
        <authorList>
            <person name="Allioux M."/>
            <person name="Jebbar M."/>
            <person name="Slobodkina G."/>
            <person name="Slobodkin A."/>
            <person name="Moalic Y."/>
            <person name="Frolova A."/>
            <person name="Shao Z."/>
            <person name="Alain K."/>
        </authorList>
    </citation>
    <scope>NUCLEOTIDE SEQUENCE [LARGE SCALE GENOMIC DNA]</scope>
    <source>
        <strain evidence="1 2">SU872</strain>
    </source>
</reference>
<gene>
    <name evidence="1" type="ORF">FVE67_02965</name>
</gene>
<keyword evidence="2" id="KW-1185">Reference proteome</keyword>
<evidence type="ECO:0000313" key="2">
    <source>
        <dbReference type="Proteomes" id="UP000501253"/>
    </source>
</evidence>
<sequence length="118" mass="13165">MYLCLWIVLAFVLSGCATILSGKTQKINVTSTGKTGVKFEIDGQTYSTPAIVTLERENKDKIIKILDPECTQKQYLLNKKINPVFFVNLLSGGVFGSTTDYVSNAMWQYDSNVNIQCK</sequence>
<proteinExistence type="predicted"/>
<accession>A0A6H1WRP3</accession>
<evidence type="ECO:0000313" key="1">
    <source>
        <dbReference type="EMBL" id="QJA05824.1"/>
    </source>
</evidence>
<dbReference type="Proteomes" id="UP000501253">
    <property type="component" value="Chromosome"/>
</dbReference>
<name>A0A6H1WRP3_9BACT</name>
<protein>
    <submittedName>
        <fullName evidence="1">Adenosine deaminase</fullName>
    </submittedName>
</protein>
<dbReference type="AlphaFoldDB" id="A0A6H1WRP3"/>
<dbReference type="KEGG" id="tmai:FVE67_02965"/>
<organism evidence="1 2">
    <name type="scientific">Thermosulfurimonas marina</name>
    <dbReference type="NCBI Taxonomy" id="2047767"/>
    <lineage>
        <taxon>Bacteria</taxon>
        <taxon>Pseudomonadati</taxon>
        <taxon>Thermodesulfobacteriota</taxon>
        <taxon>Thermodesulfobacteria</taxon>
        <taxon>Thermodesulfobacteriales</taxon>
        <taxon>Thermodesulfobacteriaceae</taxon>
        <taxon>Thermosulfurimonas</taxon>
    </lineage>
</organism>